<dbReference type="AlphaFoldDB" id="A0AAQ3WJU9"/>
<dbReference type="InterPro" id="IPR050951">
    <property type="entry name" value="Retrovirus_Pol_polyprotein"/>
</dbReference>
<dbReference type="InterPro" id="IPR041588">
    <property type="entry name" value="Integrase_H2C2"/>
</dbReference>
<dbReference type="InterPro" id="IPR001584">
    <property type="entry name" value="Integrase_cat-core"/>
</dbReference>
<evidence type="ECO:0000256" key="5">
    <source>
        <dbReference type="ARBA" id="ARBA00022842"/>
    </source>
</evidence>
<sequence>MEPRRKEEAGEAGLAGYYRRFIESSSKIAKPKTSLLEKVPFIWTKEKQAAFDELKKRLTTAPVLTLPNLTKSFTMYCDASKEGLGCVLMQEGKMPLELCAKFESLSLGFVHHTTVATFEAEPTLEQEIRKHRKTDEKIQEIREYIKLGKAPHFCEDEQCTVWYKNRICVPDVDNIRKLILSEAHDTAYSIHPGSTKMYYDLEERFWWYGMKRAVAEYVAVCDTCQRLLQPLKIPKCKWEEISIDFIVGLPRTQKGYNSIWVVVDRLTKVAHFIPVNTTYSGARLAELYISRIVCLHGVPKRTISDRGSQFTSCFWEQLHDSLDSKLRFSTAYHPQTDGQTKRTNQILEDMLRARCRTPLFWNQTREKQVFGPDLIRDAEQQIKMVCENLRVAQSRQKSYADVRRRDLTFKVDDFVYLKVSPMRGIRRFNMKGKLAPRYIDPFKIVERKGEVAYKLELPSNLSGIHDVFHVSQLKKCLRVPEEQAPLESLDAGRI</sequence>
<keyword evidence="5" id="KW-0460">Magnesium</keyword>
<keyword evidence="1" id="KW-0645">Protease</keyword>
<gene>
    <name evidence="13" type="ORF">U9M48_013587</name>
</gene>
<evidence type="ECO:0000256" key="8">
    <source>
        <dbReference type="ARBA" id="ARBA00022932"/>
    </source>
</evidence>
<evidence type="ECO:0000256" key="9">
    <source>
        <dbReference type="ARBA" id="ARBA00023125"/>
    </source>
</evidence>
<dbReference type="Gene3D" id="1.10.340.70">
    <property type="match status" value="1"/>
</dbReference>
<organism evidence="13 14">
    <name type="scientific">Paspalum notatum var. saurae</name>
    <dbReference type="NCBI Taxonomy" id="547442"/>
    <lineage>
        <taxon>Eukaryota</taxon>
        <taxon>Viridiplantae</taxon>
        <taxon>Streptophyta</taxon>
        <taxon>Embryophyta</taxon>
        <taxon>Tracheophyta</taxon>
        <taxon>Spermatophyta</taxon>
        <taxon>Magnoliopsida</taxon>
        <taxon>Liliopsida</taxon>
        <taxon>Poales</taxon>
        <taxon>Poaceae</taxon>
        <taxon>PACMAD clade</taxon>
        <taxon>Panicoideae</taxon>
        <taxon>Andropogonodae</taxon>
        <taxon>Paspaleae</taxon>
        <taxon>Paspalinae</taxon>
        <taxon>Paspalum</taxon>
    </lineage>
</organism>
<proteinExistence type="predicted"/>
<keyword evidence="2" id="KW-0479">Metal-binding</keyword>
<dbReference type="GO" id="GO:0006310">
    <property type="term" value="P:DNA recombination"/>
    <property type="evidence" value="ECO:0007669"/>
    <property type="project" value="UniProtKB-KW"/>
</dbReference>
<dbReference type="EMBL" id="CP144747">
    <property type="protein sequence ID" value="WVZ64001.1"/>
    <property type="molecule type" value="Genomic_DNA"/>
</dbReference>
<dbReference type="GO" id="GO:0003677">
    <property type="term" value="F:DNA binding"/>
    <property type="evidence" value="ECO:0007669"/>
    <property type="project" value="UniProtKB-KW"/>
</dbReference>
<dbReference type="InterPro" id="IPR036397">
    <property type="entry name" value="RNaseH_sf"/>
</dbReference>
<evidence type="ECO:0000256" key="1">
    <source>
        <dbReference type="ARBA" id="ARBA00022670"/>
    </source>
</evidence>
<keyword evidence="9" id="KW-0238">DNA-binding</keyword>
<evidence type="ECO:0000313" key="14">
    <source>
        <dbReference type="Proteomes" id="UP001341281"/>
    </source>
</evidence>
<name>A0AAQ3WJU9_PASNO</name>
<keyword evidence="14" id="KW-1185">Reference proteome</keyword>
<dbReference type="InterPro" id="IPR012337">
    <property type="entry name" value="RNaseH-like_sf"/>
</dbReference>
<dbReference type="InterPro" id="IPR056924">
    <property type="entry name" value="SH3_Tf2-1"/>
</dbReference>
<dbReference type="GO" id="GO:0015074">
    <property type="term" value="P:DNA integration"/>
    <property type="evidence" value="ECO:0007669"/>
    <property type="project" value="UniProtKB-KW"/>
</dbReference>
<keyword evidence="6" id="KW-0229">DNA integration</keyword>
<evidence type="ECO:0000259" key="12">
    <source>
        <dbReference type="PROSITE" id="PS50994"/>
    </source>
</evidence>
<evidence type="ECO:0000256" key="4">
    <source>
        <dbReference type="ARBA" id="ARBA00022801"/>
    </source>
</evidence>
<dbReference type="Pfam" id="PF24626">
    <property type="entry name" value="SH3_Tf2-1"/>
    <property type="match status" value="1"/>
</dbReference>
<dbReference type="Gene3D" id="3.30.70.270">
    <property type="match status" value="1"/>
</dbReference>
<feature type="domain" description="Integrase catalytic" evidence="12">
    <location>
        <begin position="226"/>
        <end position="352"/>
    </location>
</feature>
<dbReference type="InterPro" id="IPR043128">
    <property type="entry name" value="Rev_trsase/Diguanyl_cyclase"/>
</dbReference>
<dbReference type="PANTHER" id="PTHR37984">
    <property type="entry name" value="PROTEIN CBG26694"/>
    <property type="match status" value="1"/>
</dbReference>
<dbReference type="GO" id="GO:0003887">
    <property type="term" value="F:DNA-directed DNA polymerase activity"/>
    <property type="evidence" value="ECO:0007669"/>
    <property type="project" value="UniProtKB-KW"/>
</dbReference>
<keyword evidence="4" id="KW-0378">Hydrolase</keyword>
<accession>A0AAQ3WJU9</accession>
<dbReference type="SUPFAM" id="SSF56672">
    <property type="entry name" value="DNA/RNA polymerases"/>
    <property type="match status" value="1"/>
</dbReference>
<keyword evidence="7" id="KW-0695">RNA-directed DNA polymerase</keyword>
<reference evidence="13 14" key="1">
    <citation type="submission" date="2024-02" db="EMBL/GenBank/DDBJ databases">
        <title>High-quality chromosome-scale genome assembly of Pensacola bahiagrass (Paspalum notatum Flugge var. saurae).</title>
        <authorList>
            <person name="Vega J.M."/>
            <person name="Podio M."/>
            <person name="Orjuela J."/>
            <person name="Siena L.A."/>
            <person name="Pessino S.C."/>
            <person name="Combes M.C."/>
            <person name="Mariac C."/>
            <person name="Albertini E."/>
            <person name="Pupilli F."/>
            <person name="Ortiz J.P.A."/>
            <person name="Leblanc O."/>
        </authorList>
    </citation>
    <scope>NUCLEOTIDE SEQUENCE [LARGE SCALE GENOMIC DNA]</scope>
    <source>
        <strain evidence="13">R1</strain>
        <tissue evidence="13">Leaf</tissue>
    </source>
</reference>
<dbReference type="SUPFAM" id="SSF53098">
    <property type="entry name" value="Ribonuclease H-like"/>
    <property type="match status" value="1"/>
</dbReference>
<evidence type="ECO:0000256" key="6">
    <source>
        <dbReference type="ARBA" id="ARBA00022908"/>
    </source>
</evidence>
<keyword evidence="3" id="KW-0064">Aspartyl protease</keyword>
<dbReference type="InterPro" id="IPR041577">
    <property type="entry name" value="RT_RNaseH_2"/>
</dbReference>
<evidence type="ECO:0000256" key="7">
    <source>
        <dbReference type="ARBA" id="ARBA00022918"/>
    </source>
</evidence>
<keyword evidence="8" id="KW-0239">DNA-directed DNA polymerase</keyword>
<dbReference type="Pfam" id="PF17919">
    <property type="entry name" value="RT_RNaseH_2"/>
    <property type="match status" value="1"/>
</dbReference>
<dbReference type="Proteomes" id="UP001341281">
    <property type="component" value="Chromosome 03"/>
</dbReference>
<dbReference type="Gene3D" id="3.30.420.10">
    <property type="entry name" value="Ribonuclease H-like superfamily/Ribonuclease H"/>
    <property type="match status" value="1"/>
</dbReference>
<evidence type="ECO:0000256" key="3">
    <source>
        <dbReference type="ARBA" id="ARBA00022750"/>
    </source>
</evidence>
<keyword evidence="8" id="KW-0808">Transferase</keyword>
<dbReference type="GO" id="GO:0006508">
    <property type="term" value="P:proteolysis"/>
    <property type="evidence" value="ECO:0007669"/>
    <property type="project" value="UniProtKB-KW"/>
</dbReference>
<keyword evidence="8" id="KW-0548">Nucleotidyltransferase</keyword>
<dbReference type="GO" id="GO:0003964">
    <property type="term" value="F:RNA-directed DNA polymerase activity"/>
    <property type="evidence" value="ECO:0007669"/>
    <property type="project" value="UniProtKB-KW"/>
</dbReference>
<evidence type="ECO:0000256" key="10">
    <source>
        <dbReference type="ARBA" id="ARBA00023172"/>
    </source>
</evidence>
<keyword evidence="10" id="KW-0233">DNA recombination</keyword>
<evidence type="ECO:0000256" key="11">
    <source>
        <dbReference type="ARBA" id="ARBA00023268"/>
    </source>
</evidence>
<dbReference type="GO" id="GO:0004190">
    <property type="term" value="F:aspartic-type endopeptidase activity"/>
    <property type="evidence" value="ECO:0007669"/>
    <property type="project" value="UniProtKB-KW"/>
</dbReference>
<keyword evidence="11" id="KW-0511">Multifunctional enzyme</keyword>
<dbReference type="Pfam" id="PF17921">
    <property type="entry name" value="Integrase_H2C2"/>
    <property type="match status" value="1"/>
</dbReference>
<dbReference type="PROSITE" id="PS50994">
    <property type="entry name" value="INTEGRASE"/>
    <property type="match status" value="1"/>
</dbReference>
<dbReference type="InterPro" id="IPR043502">
    <property type="entry name" value="DNA/RNA_pol_sf"/>
</dbReference>
<evidence type="ECO:0000256" key="2">
    <source>
        <dbReference type="ARBA" id="ARBA00022723"/>
    </source>
</evidence>
<protein>
    <recommendedName>
        <fullName evidence="12">Integrase catalytic domain-containing protein</fullName>
    </recommendedName>
</protein>
<dbReference type="GO" id="GO:0046872">
    <property type="term" value="F:metal ion binding"/>
    <property type="evidence" value="ECO:0007669"/>
    <property type="project" value="UniProtKB-KW"/>
</dbReference>
<dbReference type="PANTHER" id="PTHR37984:SF5">
    <property type="entry name" value="PROTEIN NYNRIN-LIKE"/>
    <property type="match status" value="1"/>
</dbReference>
<evidence type="ECO:0000313" key="13">
    <source>
        <dbReference type="EMBL" id="WVZ64001.1"/>
    </source>
</evidence>